<keyword evidence="2" id="KW-0378">Hydrolase</keyword>
<proteinExistence type="predicted"/>
<organism evidence="2 3">
    <name type="scientific">Nocardioides massiliensis</name>
    <dbReference type="NCBI Taxonomy" id="1325935"/>
    <lineage>
        <taxon>Bacteria</taxon>
        <taxon>Bacillati</taxon>
        <taxon>Actinomycetota</taxon>
        <taxon>Actinomycetes</taxon>
        <taxon>Propionibacteriales</taxon>
        <taxon>Nocardioidaceae</taxon>
        <taxon>Nocardioides</taxon>
    </lineage>
</organism>
<dbReference type="Pfam" id="PF01674">
    <property type="entry name" value="Lipase_2"/>
    <property type="match status" value="1"/>
</dbReference>
<name>A0ABT9NPA4_9ACTN</name>
<sequence length="318" mass="34373">MTLRRRTTLPAVLLTLAAMLAALVPAPAQAQEKLPVPFSFLPAAVLAGTQVYADPPGANDWTCRPTRKRPRPVVLVHGLVGNKNTNWQTFAPLLKNRGYCVFALTYGVGPAQLPGLDQFGGLTRIERSAAELKRFVNRVLRSTGAKKVDILGHSEGTVVPNYYAKFLGGRTKIRSYVSIAPLWHGTNVAGAASLVNAGTAFGLTPPVIALLSPVFGSGPQLLTGSAFWDKMRRGGTPRVKGIRYTNIVTRYDQLVMPYTSGVQRGMRNVVLQDVCPQDYSEHFQVVASRNTARLVLRALAGNRSTAVPCARVLPYVGP</sequence>
<gene>
    <name evidence="2" type="ORF">J2S59_002071</name>
</gene>
<dbReference type="PANTHER" id="PTHR32015:SF1">
    <property type="entry name" value="LIPASE"/>
    <property type="match status" value="1"/>
</dbReference>
<dbReference type="PANTHER" id="PTHR32015">
    <property type="entry name" value="FASTING INDUCED LIPASE"/>
    <property type="match status" value="1"/>
</dbReference>
<dbReference type="InterPro" id="IPR006311">
    <property type="entry name" value="TAT_signal"/>
</dbReference>
<feature type="chain" id="PRO_5045566214" evidence="1">
    <location>
        <begin position="31"/>
        <end position="318"/>
    </location>
</feature>
<evidence type="ECO:0000256" key="1">
    <source>
        <dbReference type="SAM" id="SignalP"/>
    </source>
</evidence>
<evidence type="ECO:0000313" key="3">
    <source>
        <dbReference type="Proteomes" id="UP001240447"/>
    </source>
</evidence>
<dbReference type="EMBL" id="JAUSQM010000001">
    <property type="protein sequence ID" value="MDP9822262.1"/>
    <property type="molecule type" value="Genomic_DNA"/>
</dbReference>
<dbReference type="InterPro" id="IPR029058">
    <property type="entry name" value="AB_hydrolase_fold"/>
</dbReference>
<dbReference type="Proteomes" id="UP001240447">
    <property type="component" value="Unassembled WGS sequence"/>
</dbReference>
<protein>
    <submittedName>
        <fullName evidence="2">Triacylglycerol lipase</fullName>
        <ecNumber evidence="2">3.1.1.3</ecNumber>
    </submittedName>
</protein>
<dbReference type="SUPFAM" id="SSF53474">
    <property type="entry name" value="alpha/beta-Hydrolases"/>
    <property type="match status" value="1"/>
</dbReference>
<comment type="caution">
    <text evidence="2">The sequence shown here is derived from an EMBL/GenBank/DDBJ whole genome shotgun (WGS) entry which is preliminary data.</text>
</comment>
<dbReference type="InterPro" id="IPR002918">
    <property type="entry name" value="Lipase_EstA/Esterase_EstB"/>
</dbReference>
<dbReference type="EC" id="3.1.1.3" evidence="2"/>
<keyword evidence="1" id="KW-0732">Signal</keyword>
<dbReference type="RefSeq" id="WP_246360287.1">
    <property type="nucleotide sequence ID" value="NZ_CCXJ01000263.1"/>
</dbReference>
<reference evidence="2 3" key="1">
    <citation type="submission" date="2023-07" db="EMBL/GenBank/DDBJ databases">
        <title>Sequencing the genomes of 1000 actinobacteria strains.</title>
        <authorList>
            <person name="Klenk H.-P."/>
        </authorList>
    </citation>
    <scope>NUCLEOTIDE SEQUENCE [LARGE SCALE GENOMIC DNA]</scope>
    <source>
        <strain evidence="2 3">GD13</strain>
    </source>
</reference>
<dbReference type="GO" id="GO:0004806">
    <property type="term" value="F:triacylglycerol lipase activity"/>
    <property type="evidence" value="ECO:0007669"/>
    <property type="project" value="UniProtKB-EC"/>
</dbReference>
<evidence type="ECO:0000313" key="2">
    <source>
        <dbReference type="EMBL" id="MDP9822262.1"/>
    </source>
</evidence>
<accession>A0ABT9NPA4</accession>
<feature type="signal peptide" evidence="1">
    <location>
        <begin position="1"/>
        <end position="30"/>
    </location>
</feature>
<keyword evidence="3" id="KW-1185">Reference proteome</keyword>
<dbReference type="Gene3D" id="3.40.50.1820">
    <property type="entry name" value="alpha/beta hydrolase"/>
    <property type="match status" value="1"/>
</dbReference>
<dbReference type="PROSITE" id="PS51318">
    <property type="entry name" value="TAT"/>
    <property type="match status" value="1"/>
</dbReference>